<reference evidence="1 2" key="1">
    <citation type="submission" date="2020-08" db="EMBL/GenBank/DDBJ databases">
        <title>Bridging the membrane lipid divide: bacteria of the FCB group superphylum have the potential to synthesize archaeal ether lipids.</title>
        <authorList>
            <person name="Villanueva L."/>
            <person name="Von Meijenfeldt F.A.B."/>
            <person name="Westbye A.B."/>
            <person name="Yadav S."/>
            <person name="Hopmans E.C."/>
            <person name="Dutilh B.E."/>
            <person name="Sinninghe Damste J.S."/>
        </authorList>
    </citation>
    <scope>NUCLEOTIDE SEQUENCE [LARGE SCALE GENOMIC DNA]</scope>
    <source>
        <strain evidence="1">NIOZ-UU17</strain>
    </source>
</reference>
<comment type="caution">
    <text evidence="1">The sequence shown here is derived from an EMBL/GenBank/DDBJ whole genome shotgun (WGS) entry which is preliminary data.</text>
</comment>
<evidence type="ECO:0000313" key="1">
    <source>
        <dbReference type="EMBL" id="MBC8432989.1"/>
    </source>
</evidence>
<accession>A0A8J6NTQ2</accession>
<evidence type="ECO:0000313" key="2">
    <source>
        <dbReference type="Proteomes" id="UP000605201"/>
    </source>
</evidence>
<organism evidence="1 2">
    <name type="scientific">Candidatus Desulfatibia vada</name>
    <dbReference type="NCBI Taxonomy" id="2841696"/>
    <lineage>
        <taxon>Bacteria</taxon>
        <taxon>Pseudomonadati</taxon>
        <taxon>Thermodesulfobacteriota</taxon>
        <taxon>Desulfobacteria</taxon>
        <taxon>Desulfobacterales</taxon>
        <taxon>Desulfobacterales incertae sedis</taxon>
        <taxon>Candidatus Desulfatibia</taxon>
    </lineage>
</organism>
<dbReference type="AlphaFoldDB" id="A0A8J6NTQ2"/>
<name>A0A8J6NTQ2_9BACT</name>
<dbReference type="EMBL" id="JACNIG010000259">
    <property type="protein sequence ID" value="MBC8432989.1"/>
    <property type="molecule type" value="Genomic_DNA"/>
</dbReference>
<protein>
    <submittedName>
        <fullName evidence="1">Uncharacterized protein</fullName>
    </submittedName>
</protein>
<dbReference type="Proteomes" id="UP000605201">
    <property type="component" value="Unassembled WGS sequence"/>
</dbReference>
<sequence>MWNYRVVRKKNNYIDPANKKERIDYTYAIHEAYYDGNGYVGAITQDPVGPFGENIEELMHSWVMMAEAFSRPVLDYDKIPEPGYDRKKDPIGSELDKRLNEIKAGNKDGIPWEHVKKELEKKWGPFDEEAYQKQVDEERLEKEKIHSEAFIGTPTLKELIKKMYSNYHEYIQRDRVENPWKYPAKDA</sequence>
<proteinExistence type="predicted"/>
<gene>
    <name evidence="1" type="ORF">H8D96_13845</name>
</gene>